<keyword evidence="2" id="KW-1185">Reference proteome</keyword>
<organism evidence="1 2">
    <name type="scientific">Gossypium harknessii</name>
    <dbReference type="NCBI Taxonomy" id="34285"/>
    <lineage>
        <taxon>Eukaryota</taxon>
        <taxon>Viridiplantae</taxon>
        <taxon>Streptophyta</taxon>
        <taxon>Embryophyta</taxon>
        <taxon>Tracheophyta</taxon>
        <taxon>Spermatophyta</taxon>
        <taxon>Magnoliopsida</taxon>
        <taxon>eudicotyledons</taxon>
        <taxon>Gunneridae</taxon>
        <taxon>Pentapetalae</taxon>
        <taxon>rosids</taxon>
        <taxon>malvids</taxon>
        <taxon>Malvales</taxon>
        <taxon>Malvaceae</taxon>
        <taxon>Malvoideae</taxon>
        <taxon>Gossypium</taxon>
    </lineage>
</organism>
<comment type="caution">
    <text evidence="1">The sequence shown here is derived from an EMBL/GenBank/DDBJ whole genome shotgun (WGS) entry which is preliminary data.</text>
</comment>
<reference evidence="1 2" key="1">
    <citation type="journal article" date="2019" name="Genome Biol. Evol.">
        <title>Insights into the evolution of the New World diploid cottons (Gossypium, subgenus Houzingenia) based on genome sequencing.</title>
        <authorList>
            <person name="Grover C.E."/>
            <person name="Arick M.A. 2nd"/>
            <person name="Thrash A."/>
            <person name="Conover J.L."/>
            <person name="Sanders W.S."/>
            <person name="Peterson D.G."/>
            <person name="Frelichowski J.E."/>
            <person name="Scheffler J.A."/>
            <person name="Scheffler B.E."/>
            <person name="Wendel J.F."/>
        </authorList>
    </citation>
    <scope>NUCLEOTIDE SEQUENCE [LARGE SCALE GENOMIC DNA]</scope>
    <source>
        <strain evidence="1">0</strain>
        <tissue evidence="1">Leaf</tissue>
    </source>
</reference>
<dbReference type="AlphaFoldDB" id="A0A7J9HTP0"/>
<proteinExistence type="predicted"/>
<sequence>MHAGKQGRVDSSDVRSSYLLGSTVTSGRLIGFHIGLL</sequence>
<dbReference type="Proteomes" id="UP000593560">
    <property type="component" value="Unassembled WGS sequence"/>
</dbReference>
<accession>A0A7J9HTP0</accession>
<name>A0A7J9HTP0_9ROSI</name>
<dbReference type="EMBL" id="JABFAD010000011">
    <property type="protein sequence ID" value="MBA0813212.1"/>
    <property type="molecule type" value="Genomic_DNA"/>
</dbReference>
<evidence type="ECO:0000313" key="1">
    <source>
        <dbReference type="EMBL" id="MBA0813212.1"/>
    </source>
</evidence>
<protein>
    <submittedName>
        <fullName evidence="1">Uncharacterized protein</fullName>
    </submittedName>
</protein>
<gene>
    <name evidence="1" type="ORF">Gohar_027084</name>
</gene>
<dbReference type="OrthoDB" id="997091at2759"/>
<evidence type="ECO:0000313" key="2">
    <source>
        <dbReference type="Proteomes" id="UP000593560"/>
    </source>
</evidence>